<evidence type="ECO:0000259" key="4">
    <source>
        <dbReference type="Pfam" id="PF26640"/>
    </source>
</evidence>
<keyword evidence="2" id="KW-1133">Transmembrane helix</keyword>
<dbReference type="InterPro" id="IPR010730">
    <property type="entry name" value="HET"/>
</dbReference>
<organism evidence="5">
    <name type="scientific">Rosellinia necatrix</name>
    <name type="common">White root-rot fungus</name>
    <dbReference type="NCBI Taxonomy" id="77044"/>
    <lineage>
        <taxon>Eukaryota</taxon>
        <taxon>Fungi</taxon>
        <taxon>Dikarya</taxon>
        <taxon>Ascomycota</taxon>
        <taxon>Pezizomycotina</taxon>
        <taxon>Sordariomycetes</taxon>
        <taxon>Xylariomycetidae</taxon>
        <taxon>Xylariales</taxon>
        <taxon>Xylariaceae</taxon>
        <taxon>Rosellinia</taxon>
    </lineage>
</organism>
<dbReference type="Gene3D" id="1.25.40.20">
    <property type="entry name" value="Ankyrin repeat-containing domain"/>
    <property type="match status" value="4"/>
</dbReference>
<keyword evidence="2" id="KW-0812">Transmembrane</keyword>
<accession>A0A1W2TNC7</accession>
<dbReference type="EMBL" id="DF977486">
    <property type="protein sequence ID" value="GAP89872.2"/>
    <property type="molecule type" value="Genomic_DNA"/>
</dbReference>
<dbReference type="AlphaFoldDB" id="A0A1W2TNC7"/>
<dbReference type="SUPFAM" id="SSF48403">
    <property type="entry name" value="Ankyrin repeat"/>
    <property type="match status" value="2"/>
</dbReference>
<feature type="repeat" description="ANK" evidence="1">
    <location>
        <begin position="548"/>
        <end position="580"/>
    </location>
</feature>
<feature type="repeat" description="ANK" evidence="1">
    <location>
        <begin position="949"/>
        <end position="977"/>
    </location>
</feature>
<dbReference type="PROSITE" id="PS50088">
    <property type="entry name" value="ANK_REPEAT"/>
    <property type="match status" value="6"/>
</dbReference>
<evidence type="ECO:0000313" key="6">
    <source>
        <dbReference type="Proteomes" id="UP000054516"/>
    </source>
</evidence>
<protein>
    <submittedName>
        <fullName evidence="5">Putative ankyrin repeat-containing domain</fullName>
    </submittedName>
</protein>
<dbReference type="Proteomes" id="UP000054516">
    <property type="component" value="Unassembled WGS sequence"/>
</dbReference>
<dbReference type="PANTHER" id="PTHR10622:SF10">
    <property type="entry name" value="HET DOMAIN-CONTAINING PROTEIN"/>
    <property type="match status" value="1"/>
</dbReference>
<dbReference type="PANTHER" id="PTHR10622">
    <property type="entry name" value="HET DOMAIN-CONTAINING PROTEIN"/>
    <property type="match status" value="1"/>
</dbReference>
<dbReference type="InterPro" id="IPR036770">
    <property type="entry name" value="Ankyrin_rpt-contain_sf"/>
</dbReference>
<feature type="domain" description="Heterokaryon incompatibility" evidence="3">
    <location>
        <begin position="14"/>
        <end position="101"/>
    </location>
</feature>
<keyword evidence="6" id="KW-1185">Reference proteome</keyword>
<sequence length="999" mass="112244">MEIREFRHDEVPPYAILSHMWGEEEVTFQGMEEHRKTDRGGRGYEKVKACCSMANANGFEHVWIDTCCIDKTSSAELSEAINSMYRWYEDADICYAYLADVRQGTDVLDEFRKSKWFTRGFTLQELIAPSTVIFLDNDWRNIGDKSDLQQIISDVTGIPGNFLLGDDLGYASVAQRMSWASKRKTSRIEDVAYCLMGIFGIYMPMLYGEGERAFIRLQEEILRVTNDHSLFAWRSTEDHGGILATSPAAFTCSGNIIATSSFDNTSSPPIVTSRGIRLPLVFVKGETRGSGLAILNCTEMGENEKRFAIHLKDVFLTEQDFIRENSSALELLDPGIENTPIDVYVRQWHSKRNRNGGKIEKYAIKFEGVREDEVTSRTVYQHSGWELHHGLMVTAAAYYPKDNIIGRLLVICNDGNSFQLILRKRGGAHITEIHNGFETDTEPTQPLITSGHQEYQRYRIVTVLDDGKRIHLTIDRRILMLHNKKHLTRVVEVNYPSIQGAWFQQAVVLDGDIEEKSLLSYAARRGYDTVVKILFDTKKPDIDFQDENGSTAVSLAAMNGHEKTVKLLVGKGANIGLKDHTGQTPSSHAEKNGHSNIVEMLSERTAHLKSIFEAYHLPWGHQRQFDEVKDGHELMASSLRGGGFISTADDDYGWAILRLSAEKGYKDIVEILLQNGVIEEYDYRQGAESLFAAAKGGHYGVVELLLEKAADFSLGHRDIIRSLVAAIDKGHYQVVELLFRKGADPNVTYWDLKAPLFRAAEMGHKEVVKLLLEKDLNLNVRSWGMKTPLFAAAEGGHEDVVKLFLEKANDFGFTGRDIKMPLFAAVDQGHEGVVKLLLKRRAGFTVLPRDIKMPFFAAVKKGNEKVVDLLLEKVTRGDLIDWDIKILLVAAAENGHTNIVRRLVEKGIDLEGADQQKRTPLFAAAEKGQEEVVKLLVEAGGNIEARDKHGKTPLQMAVKNQHQAVVTLLLEKGADPNTGGWISKVDFRLGELFHEKRHS</sequence>
<feature type="repeat" description="ANK" evidence="1">
    <location>
        <begin position="751"/>
        <end position="783"/>
    </location>
</feature>
<dbReference type="SMART" id="SM00248">
    <property type="entry name" value="ANK"/>
    <property type="match status" value="13"/>
</dbReference>
<gene>
    <name evidence="5" type="ORF">SAMD00023353_4100330</name>
</gene>
<dbReference type="InterPro" id="IPR002110">
    <property type="entry name" value="Ankyrin_rpt"/>
</dbReference>
<evidence type="ECO:0000259" key="3">
    <source>
        <dbReference type="Pfam" id="PF06985"/>
    </source>
</evidence>
<dbReference type="OMA" id="KSGHENI"/>
<dbReference type="OrthoDB" id="20872at2759"/>
<evidence type="ECO:0000313" key="5">
    <source>
        <dbReference type="EMBL" id="GAP89872.2"/>
    </source>
</evidence>
<feature type="repeat" description="ANK" evidence="1">
    <location>
        <begin position="916"/>
        <end position="948"/>
    </location>
</feature>
<dbReference type="PROSITE" id="PS50297">
    <property type="entry name" value="ANK_REP_REGION"/>
    <property type="match status" value="5"/>
</dbReference>
<keyword evidence="1" id="KW-0040">ANK repeat</keyword>
<feature type="repeat" description="ANK" evidence="1">
    <location>
        <begin position="888"/>
        <end position="915"/>
    </location>
</feature>
<dbReference type="Pfam" id="PF26640">
    <property type="entry name" value="DUF8212"/>
    <property type="match status" value="1"/>
</dbReference>
<proteinExistence type="predicted"/>
<keyword evidence="2" id="KW-0472">Membrane</keyword>
<dbReference type="Pfam" id="PF12796">
    <property type="entry name" value="Ank_2"/>
    <property type="match status" value="4"/>
</dbReference>
<name>A0A1W2TNC7_ROSNE</name>
<feature type="repeat" description="ANK" evidence="1">
    <location>
        <begin position="685"/>
        <end position="717"/>
    </location>
</feature>
<evidence type="ECO:0000256" key="1">
    <source>
        <dbReference type="PROSITE-ProRule" id="PRU00023"/>
    </source>
</evidence>
<feature type="transmembrane region" description="Helical" evidence="2">
    <location>
        <begin position="191"/>
        <end position="208"/>
    </location>
</feature>
<evidence type="ECO:0000256" key="2">
    <source>
        <dbReference type="SAM" id="Phobius"/>
    </source>
</evidence>
<reference evidence="5" key="1">
    <citation type="submission" date="2016-03" db="EMBL/GenBank/DDBJ databases">
        <title>Draft genome sequence of Rosellinia necatrix.</title>
        <authorList>
            <person name="Kanematsu S."/>
        </authorList>
    </citation>
    <scope>NUCLEOTIDE SEQUENCE [LARGE SCALE GENOMIC DNA]</scope>
    <source>
        <strain evidence="5">W97</strain>
    </source>
</reference>
<dbReference type="Pfam" id="PF06985">
    <property type="entry name" value="HET"/>
    <property type="match status" value="1"/>
</dbReference>
<feature type="domain" description="DUF8212" evidence="4">
    <location>
        <begin position="212"/>
        <end position="238"/>
    </location>
</feature>
<dbReference type="InterPro" id="IPR058525">
    <property type="entry name" value="DUF8212"/>
</dbReference>
<dbReference type="STRING" id="77044.A0A1W2TNC7"/>